<name>A0A330L749_9BACT</name>
<dbReference type="AlphaFoldDB" id="A0A330L749"/>
<sequence length="40" mass="4800">MGQNILYGFISVVVCVGFFLMVDHFLMDMQGLDFWYMFRK</sequence>
<feature type="transmembrane region" description="Helical" evidence="1">
    <location>
        <begin position="6"/>
        <end position="27"/>
    </location>
</feature>
<evidence type="ECO:0000256" key="1">
    <source>
        <dbReference type="SAM" id="Phobius"/>
    </source>
</evidence>
<keyword evidence="1" id="KW-0812">Transmembrane</keyword>
<organism evidence="2 3">
    <name type="scientific">Nitrospira lenta</name>
    <dbReference type="NCBI Taxonomy" id="1436998"/>
    <lineage>
        <taxon>Bacteria</taxon>
        <taxon>Pseudomonadati</taxon>
        <taxon>Nitrospirota</taxon>
        <taxon>Nitrospiria</taxon>
        <taxon>Nitrospirales</taxon>
        <taxon>Nitrospiraceae</taxon>
        <taxon>Nitrospira</taxon>
    </lineage>
</organism>
<dbReference type="EMBL" id="OUNR01000017">
    <property type="protein sequence ID" value="SPP65760.1"/>
    <property type="molecule type" value="Genomic_DNA"/>
</dbReference>
<dbReference type="InParanoid" id="A0A330L749"/>
<keyword evidence="1" id="KW-1133">Transmembrane helix</keyword>
<reference evidence="3" key="1">
    <citation type="submission" date="2018-04" db="EMBL/GenBank/DDBJ databases">
        <authorList>
            <person name="Lucker S."/>
            <person name="Sakoula D."/>
        </authorList>
    </citation>
    <scope>NUCLEOTIDE SEQUENCE [LARGE SCALE GENOMIC DNA]</scope>
</reference>
<evidence type="ECO:0000313" key="2">
    <source>
        <dbReference type="EMBL" id="SPP65760.1"/>
    </source>
</evidence>
<protein>
    <submittedName>
        <fullName evidence="2">Uncharacterized protein</fullName>
    </submittedName>
</protein>
<evidence type="ECO:0000313" key="3">
    <source>
        <dbReference type="Proteomes" id="UP000248168"/>
    </source>
</evidence>
<keyword evidence="3" id="KW-1185">Reference proteome</keyword>
<dbReference type="Proteomes" id="UP000248168">
    <property type="component" value="Unassembled WGS sequence"/>
</dbReference>
<accession>A0A330L749</accession>
<dbReference type="RefSeq" id="WP_281267816.1">
    <property type="nucleotide sequence ID" value="NZ_OUNR01000017.1"/>
</dbReference>
<keyword evidence="1" id="KW-0472">Membrane</keyword>
<proteinExistence type="predicted"/>
<gene>
    <name evidence="2" type="ORF">NITLEN_40233</name>
</gene>